<dbReference type="EMBL" id="QEEX01000001">
    <property type="protein sequence ID" value="PWB97167.1"/>
    <property type="molecule type" value="Genomic_DNA"/>
</dbReference>
<evidence type="ECO:0000313" key="4">
    <source>
        <dbReference type="Proteomes" id="UP000244978"/>
    </source>
</evidence>
<dbReference type="OrthoDB" id="2340043at2"/>
<name>A0A2U1SZX7_9MICO</name>
<evidence type="ECO:0000313" key="3">
    <source>
        <dbReference type="EMBL" id="PWB97167.1"/>
    </source>
</evidence>
<protein>
    <submittedName>
        <fullName evidence="3">Endonuclease/exonuclease/phosphatase family protein</fullName>
    </submittedName>
</protein>
<keyword evidence="1" id="KW-0472">Membrane</keyword>
<reference evidence="4" key="1">
    <citation type="submission" date="2018-04" db="EMBL/GenBank/DDBJ databases">
        <authorList>
            <person name="Liu S."/>
            <person name="Wang Z."/>
            <person name="Li J."/>
        </authorList>
    </citation>
    <scope>NUCLEOTIDE SEQUENCE [LARGE SCALE GENOMIC DNA]</scope>
    <source>
        <strain evidence="4">S1194</strain>
    </source>
</reference>
<dbReference type="Proteomes" id="UP000244978">
    <property type="component" value="Unassembled WGS sequence"/>
</dbReference>
<sequence length="350" mass="36407">MIRRLLSAALILATFAVLAVAGWPQLFGLQRAEFVAQVVSLRGAAAVVVAAAAIALLLLGVFIASFRKLAASLAVLALAFVALTAIVLVSRGLETTATADGGPSEDAITVLAWNTLGPATDPQQVADLAISRGAKIVVLPETLEVDAVEAAMAMREAGSPMWVLTTAYDLISPARSTSLLISTDLGEYEFDADLKTTEVLPTVVARPVNGAGPTIIAVHAVAPIPGQMDNWRSDLALLSEMCSGDNIIMAGDFNATIDHFAGLGSWESTTHVDDRLASSARLGECVDAAASVGAGGVGTWPTALLPQLGAPIDHVMTTDEWRVSQFEVVTEADSIGSDHRPVVAHLEPRA</sequence>
<feature type="domain" description="Endonuclease/exonuclease/phosphatase" evidence="2">
    <location>
        <begin position="112"/>
        <end position="339"/>
    </location>
</feature>
<keyword evidence="1" id="KW-0812">Transmembrane</keyword>
<dbReference type="GO" id="GO:0004519">
    <property type="term" value="F:endonuclease activity"/>
    <property type="evidence" value="ECO:0007669"/>
    <property type="project" value="UniProtKB-KW"/>
</dbReference>
<proteinExistence type="predicted"/>
<gene>
    <name evidence="3" type="ORF">DF220_04445</name>
</gene>
<dbReference type="RefSeq" id="WP_108517314.1">
    <property type="nucleotide sequence ID" value="NZ_CP026951.1"/>
</dbReference>
<feature type="transmembrane region" description="Helical" evidence="1">
    <location>
        <begin position="69"/>
        <end position="89"/>
    </location>
</feature>
<keyword evidence="3" id="KW-0269">Exonuclease</keyword>
<dbReference type="Gene3D" id="3.60.10.10">
    <property type="entry name" value="Endonuclease/exonuclease/phosphatase"/>
    <property type="match status" value="1"/>
</dbReference>
<keyword evidence="3" id="KW-0540">Nuclease</keyword>
<organism evidence="3 4">
    <name type="scientific">Homoserinimonas hongtaonis</name>
    <dbReference type="NCBI Taxonomy" id="2079791"/>
    <lineage>
        <taxon>Bacteria</taxon>
        <taxon>Bacillati</taxon>
        <taxon>Actinomycetota</taxon>
        <taxon>Actinomycetes</taxon>
        <taxon>Micrococcales</taxon>
        <taxon>Microbacteriaceae</taxon>
        <taxon>Homoserinimonas</taxon>
    </lineage>
</organism>
<dbReference type="InterPro" id="IPR036691">
    <property type="entry name" value="Endo/exonu/phosph_ase_sf"/>
</dbReference>
<dbReference type="GO" id="GO:0004527">
    <property type="term" value="F:exonuclease activity"/>
    <property type="evidence" value="ECO:0007669"/>
    <property type="project" value="UniProtKB-KW"/>
</dbReference>
<keyword evidence="4" id="KW-1185">Reference proteome</keyword>
<keyword evidence="3" id="KW-0255">Endonuclease</keyword>
<evidence type="ECO:0000259" key="2">
    <source>
        <dbReference type="Pfam" id="PF03372"/>
    </source>
</evidence>
<keyword evidence="3" id="KW-0378">Hydrolase</keyword>
<accession>A0A2U1SZX7</accession>
<dbReference type="Pfam" id="PF03372">
    <property type="entry name" value="Exo_endo_phos"/>
    <property type="match status" value="1"/>
</dbReference>
<feature type="transmembrane region" description="Helical" evidence="1">
    <location>
        <begin position="43"/>
        <end position="62"/>
    </location>
</feature>
<evidence type="ECO:0000256" key="1">
    <source>
        <dbReference type="SAM" id="Phobius"/>
    </source>
</evidence>
<dbReference type="AlphaFoldDB" id="A0A2U1SZX7"/>
<dbReference type="InterPro" id="IPR005135">
    <property type="entry name" value="Endo/exonuclease/phosphatase"/>
</dbReference>
<dbReference type="KEGG" id="salc:C2138_09330"/>
<keyword evidence="1" id="KW-1133">Transmembrane helix</keyword>
<comment type="caution">
    <text evidence="3">The sequence shown here is derived from an EMBL/GenBank/DDBJ whole genome shotgun (WGS) entry which is preliminary data.</text>
</comment>
<dbReference type="SUPFAM" id="SSF56219">
    <property type="entry name" value="DNase I-like"/>
    <property type="match status" value="1"/>
</dbReference>